<dbReference type="RefSeq" id="WP_345428126.1">
    <property type="nucleotide sequence ID" value="NZ_AP031496.1"/>
</dbReference>
<name>A0AAV3U9L6_9ALTE</name>
<dbReference type="Proteomes" id="UP001409585">
    <property type="component" value="Unassembled WGS sequence"/>
</dbReference>
<comment type="caution">
    <text evidence="1">The sequence shown here is derived from an EMBL/GenBank/DDBJ whole genome shotgun (WGS) entry which is preliminary data.</text>
</comment>
<sequence>MGMKTDIAYRFPTAAKASRFLAELQGGVIGRCQCKRHRDDKEIIVYYDIDLQLEGYASVAQRLDQLAESLEGSESTG</sequence>
<accession>A0AAV3U9L6</accession>
<evidence type="ECO:0000313" key="2">
    <source>
        <dbReference type="Proteomes" id="UP001409585"/>
    </source>
</evidence>
<keyword evidence="2" id="KW-1185">Reference proteome</keyword>
<organism evidence="1 2">
    <name type="scientific">Halioxenophilus aromaticivorans</name>
    <dbReference type="NCBI Taxonomy" id="1306992"/>
    <lineage>
        <taxon>Bacteria</taxon>
        <taxon>Pseudomonadati</taxon>
        <taxon>Pseudomonadota</taxon>
        <taxon>Gammaproteobacteria</taxon>
        <taxon>Alteromonadales</taxon>
        <taxon>Alteromonadaceae</taxon>
        <taxon>Halioxenophilus</taxon>
    </lineage>
</organism>
<proteinExistence type="predicted"/>
<gene>
    <name evidence="1" type="ORF">GCM10025791_48800</name>
</gene>
<evidence type="ECO:0000313" key="1">
    <source>
        <dbReference type="EMBL" id="GAA4961510.1"/>
    </source>
</evidence>
<reference evidence="2" key="1">
    <citation type="journal article" date="2019" name="Int. J. Syst. Evol. Microbiol.">
        <title>The Global Catalogue of Microorganisms (GCM) 10K type strain sequencing project: providing services to taxonomists for standard genome sequencing and annotation.</title>
        <authorList>
            <consortium name="The Broad Institute Genomics Platform"/>
            <consortium name="The Broad Institute Genome Sequencing Center for Infectious Disease"/>
            <person name="Wu L."/>
            <person name="Ma J."/>
        </authorList>
    </citation>
    <scope>NUCLEOTIDE SEQUENCE [LARGE SCALE GENOMIC DNA]</scope>
    <source>
        <strain evidence="2">JCM 19134</strain>
    </source>
</reference>
<protein>
    <submittedName>
        <fullName evidence="1">Uncharacterized protein</fullName>
    </submittedName>
</protein>
<dbReference type="EMBL" id="BAABLX010000080">
    <property type="protein sequence ID" value="GAA4961510.1"/>
    <property type="molecule type" value="Genomic_DNA"/>
</dbReference>
<dbReference type="AlphaFoldDB" id="A0AAV3U9L6"/>